<proteinExistence type="predicted"/>
<keyword evidence="2" id="KW-1185">Reference proteome</keyword>
<organism evidence="1 2">
    <name type="scientific">Antarcticirhabdus aurantiaca</name>
    <dbReference type="NCBI Taxonomy" id="2606717"/>
    <lineage>
        <taxon>Bacteria</taxon>
        <taxon>Pseudomonadati</taxon>
        <taxon>Pseudomonadota</taxon>
        <taxon>Alphaproteobacteria</taxon>
        <taxon>Hyphomicrobiales</taxon>
        <taxon>Aurantimonadaceae</taxon>
        <taxon>Antarcticirhabdus</taxon>
    </lineage>
</organism>
<accession>A0ACD4NNB3</accession>
<dbReference type="EMBL" id="CP113520">
    <property type="protein sequence ID" value="WAJ28362.1"/>
    <property type="molecule type" value="Genomic_DNA"/>
</dbReference>
<name>A0ACD4NNB3_9HYPH</name>
<dbReference type="Proteomes" id="UP001163223">
    <property type="component" value="Chromosome"/>
</dbReference>
<sequence length="185" mass="20446">MSLKEILLFWHPPTTAAIGEAPICTLRNFAGYLTFSSQLQAVNTIISSRILGLFSLFLSFPILSAATPQEATRPIGRTRPPESAAGSGRPISEDYFYETHFLCRFSGTGSGWTSRSVIDTAMRTYRLKHSACYQISRRDSLTQIYSNLGSSGLSRCRDHSLLQPKLALRSSDASDKSEEEVEMGL</sequence>
<evidence type="ECO:0000313" key="2">
    <source>
        <dbReference type="Proteomes" id="UP001163223"/>
    </source>
</evidence>
<gene>
    <name evidence="1" type="ORF">OXU80_26730</name>
</gene>
<reference evidence="1" key="1">
    <citation type="submission" date="2022-11" db="EMBL/GenBank/DDBJ databases">
        <title>beta-Carotene-producing bacterium, Jeongeuplla avenae sp. nov., alleviates the salt stress of Arabidopsis seedlings.</title>
        <authorList>
            <person name="Jiang L."/>
            <person name="Lee J."/>
        </authorList>
    </citation>
    <scope>NUCLEOTIDE SEQUENCE</scope>
    <source>
        <strain evidence="1">DY_R2A_6</strain>
    </source>
</reference>
<protein>
    <submittedName>
        <fullName evidence="1">Uncharacterized protein</fullName>
    </submittedName>
</protein>
<evidence type="ECO:0000313" key="1">
    <source>
        <dbReference type="EMBL" id="WAJ28362.1"/>
    </source>
</evidence>